<accession>A0A5B0RSH2</accession>
<comment type="caution">
    <text evidence="2">The sequence shown here is derived from an EMBL/GenBank/DDBJ whole genome shotgun (WGS) entry which is preliminary data.</text>
</comment>
<sequence>MSAPGPFQINTGFAGGQAFSQGNTDSTSQAQHSANPVPASNTANDTPDLQYTDRTNQPEDTDANASVSHNPNTLQSPSLPEDEDGLRAMMGDPPNKNRPPITSDQHKLTKEQMEQFATLELDALRVAANTHAIHRRMTEEMREEIDEMYYEFQCNVTKLAIQNRVASHLYFEHLGQNRKVRAGTSWNNFQKYDPAVQRLFDEFGREMGGVKVSELWGTKSWPEKLRYRDMDYLKTLHEVTTDTSQISTGVLNPGVIHHAPITPKARLNGRIQASKYSQKQTLTLVTDWVSKIEKDFQSLAFFHQIEGFLVVASRHPKSTIFRKVGTPMGNGFMGMLATDQDNDTAAEFHTWVAAQAIQISKGCVASVPQKRQYKPTNDEICEKFRVGKHKDNIRAIREKLRELIHIASNRKSRAAWPGEDTDGHLRELKMSVKIDENDWHLELTDLKKPLACLDNGVALAVLACLGLNKIHITHHPEWPDCPRKKQTRKSKTVKQGNNENDDDSDDSDNSDDSTDSGNQPQRKRTRTVKQIDRSDPNSTTPSGDDNLRPSDSAASSGEPGVTSNVSQERLDELSMPAPASDPVLDPLLEALA</sequence>
<feature type="compositionally biased region" description="Acidic residues" evidence="1">
    <location>
        <begin position="499"/>
        <end position="514"/>
    </location>
</feature>
<feature type="region of interest" description="Disordered" evidence="1">
    <location>
        <begin position="473"/>
        <end position="592"/>
    </location>
</feature>
<evidence type="ECO:0000313" key="3">
    <source>
        <dbReference type="Proteomes" id="UP000325313"/>
    </source>
</evidence>
<organism evidence="2 3">
    <name type="scientific">Puccinia graminis f. sp. tritici</name>
    <dbReference type="NCBI Taxonomy" id="56615"/>
    <lineage>
        <taxon>Eukaryota</taxon>
        <taxon>Fungi</taxon>
        <taxon>Dikarya</taxon>
        <taxon>Basidiomycota</taxon>
        <taxon>Pucciniomycotina</taxon>
        <taxon>Pucciniomycetes</taxon>
        <taxon>Pucciniales</taxon>
        <taxon>Pucciniaceae</taxon>
        <taxon>Puccinia</taxon>
    </lineage>
</organism>
<feature type="compositionally biased region" description="Polar residues" evidence="1">
    <location>
        <begin position="18"/>
        <end position="55"/>
    </location>
</feature>
<feature type="compositionally biased region" description="Polar residues" evidence="1">
    <location>
        <begin position="63"/>
        <end position="78"/>
    </location>
</feature>
<name>A0A5B0RSH2_PUCGR</name>
<dbReference type="AlphaFoldDB" id="A0A5B0RSH2"/>
<dbReference type="EMBL" id="VDEP01000139">
    <property type="protein sequence ID" value="KAA1128901.1"/>
    <property type="molecule type" value="Genomic_DNA"/>
</dbReference>
<feature type="region of interest" description="Disordered" evidence="1">
    <location>
        <begin position="1"/>
        <end position="103"/>
    </location>
</feature>
<protein>
    <submittedName>
        <fullName evidence="2">Uncharacterized protein</fullName>
    </submittedName>
</protein>
<evidence type="ECO:0000313" key="2">
    <source>
        <dbReference type="EMBL" id="KAA1128901.1"/>
    </source>
</evidence>
<gene>
    <name evidence="2" type="ORF">PGTUg99_029800</name>
</gene>
<evidence type="ECO:0000256" key="1">
    <source>
        <dbReference type="SAM" id="MobiDB-lite"/>
    </source>
</evidence>
<feature type="compositionally biased region" description="Basic and acidic residues" evidence="1">
    <location>
        <begin position="474"/>
        <end position="483"/>
    </location>
</feature>
<proteinExistence type="predicted"/>
<dbReference type="Proteomes" id="UP000325313">
    <property type="component" value="Unassembled WGS sequence"/>
</dbReference>
<reference evidence="2 3" key="1">
    <citation type="submission" date="2019-05" db="EMBL/GenBank/DDBJ databases">
        <title>Emergence of the Ug99 lineage of the wheat stem rust pathogen through somatic hybridization.</title>
        <authorList>
            <person name="Li F."/>
            <person name="Upadhyaya N.M."/>
            <person name="Sperschneider J."/>
            <person name="Matny O."/>
            <person name="Nguyen-Phuc H."/>
            <person name="Mago R."/>
            <person name="Raley C."/>
            <person name="Miller M.E."/>
            <person name="Silverstein K.A.T."/>
            <person name="Henningsen E."/>
            <person name="Hirsch C.D."/>
            <person name="Visser B."/>
            <person name="Pretorius Z.A."/>
            <person name="Steffenson B.J."/>
            <person name="Schwessinger B."/>
            <person name="Dodds P.N."/>
            <person name="Figueroa M."/>
        </authorList>
    </citation>
    <scope>NUCLEOTIDE SEQUENCE [LARGE SCALE GENOMIC DNA]</scope>
    <source>
        <strain evidence="2 3">Ug99</strain>
    </source>
</reference>